<organism evidence="3 4">
    <name type="scientific">Blastococcus saxobsidens (strain DD2)</name>
    <dbReference type="NCBI Taxonomy" id="1146883"/>
    <lineage>
        <taxon>Bacteria</taxon>
        <taxon>Bacillati</taxon>
        <taxon>Actinomycetota</taxon>
        <taxon>Actinomycetes</taxon>
        <taxon>Geodermatophilales</taxon>
        <taxon>Geodermatophilaceae</taxon>
        <taxon>Blastococcus</taxon>
    </lineage>
</organism>
<gene>
    <name evidence="3" type="ordered locus">BLASA_0867</name>
</gene>
<dbReference type="HOGENOM" id="CLU_2462936_0_0_11"/>
<dbReference type="AlphaFoldDB" id="H6RTG1"/>
<dbReference type="KEGG" id="bsd:BLASA_0867"/>
<dbReference type="Proteomes" id="UP000007517">
    <property type="component" value="Chromosome"/>
</dbReference>
<evidence type="ECO:0000256" key="1">
    <source>
        <dbReference type="SAM" id="MobiDB-lite"/>
    </source>
</evidence>
<feature type="domain" description="DUF1707" evidence="2">
    <location>
        <begin position="13"/>
        <end position="51"/>
    </location>
</feature>
<protein>
    <recommendedName>
        <fullName evidence="2">DUF1707 domain-containing protein</fullName>
    </recommendedName>
</protein>
<keyword evidence="4" id="KW-1185">Reference proteome</keyword>
<dbReference type="Pfam" id="PF08044">
    <property type="entry name" value="DUF1707"/>
    <property type="match status" value="1"/>
</dbReference>
<evidence type="ECO:0000313" key="4">
    <source>
        <dbReference type="Proteomes" id="UP000007517"/>
    </source>
</evidence>
<evidence type="ECO:0000313" key="3">
    <source>
        <dbReference type="EMBL" id="CCG01819.1"/>
    </source>
</evidence>
<proteinExistence type="predicted"/>
<reference evidence="3 4" key="1">
    <citation type="journal article" date="2012" name="J. Bacteriol.">
        <title>Genome Sequence of Blastococcus saxobsidens DD2, a Stone-Inhabiting Bacterium.</title>
        <authorList>
            <person name="Chouaia B."/>
            <person name="Crotti E."/>
            <person name="Brusetti L."/>
            <person name="Daffonchio D."/>
            <person name="Essoussi I."/>
            <person name="Nouioui I."/>
            <person name="Sbissi I."/>
            <person name="Ghodhbane-Gtari F."/>
            <person name="Gtari M."/>
            <person name="Vacherie B."/>
            <person name="Barbe V."/>
            <person name="Medigue C."/>
            <person name="Gury J."/>
            <person name="Pujic P."/>
            <person name="Normand P."/>
        </authorList>
    </citation>
    <scope>NUCLEOTIDE SEQUENCE [LARGE SCALE GENOMIC DNA]</scope>
    <source>
        <strain evidence="3 4">DD2</strain>
    </source>
</reference>
<reference evidence="4" key="2">
    <citation type="submission" date="2012-02" db="EMBL/GenBank/DDBJ databases">
        <title>Complete genome sequence of Blastococcus saxobsidens strain DD2.</title>
        <authorList>
            <person name="Genoscope."/>
        </authorList>
    </citation>
    <scope>NUCLEOTIDE SEQUENCE [LARGE SCALE GENOMIC DNA]</scope>
    <source>
        <strain evidence="4">DD2</strain>
    </source>
</reference>
<dbReference type="RefSeq" id="WP_014374725.1">
    <property type="nucleotide sequence ID" value="NC_016943.1"/>
</dbReference>
<sequence length="88" mass="9093">MSEHDATPPSLAVRASGADREAVVAQLQTAVGEGRIDLDEFGGRAEAAYATSGWTRAGCARTLSGSTCTSASCSAPSTWSWPKESTRS</sequence>
<evidence type="ECO:0000259" key="2">
    <source>
        <dbReference type="Pfam" id="PF08044"/>
    </source>
</evidence>
<dbReference type="EMBL" id="FO117623">
    <property type="protein sequence ID" value="CCG01819.1"/>
    <property type="molecule type" value="Genomic_DNA"/>
</dbReference>
<feature type="compositionally biased region" description="Low complexity" evidence="1">
    <location>
        <begin position="66"/>
        <end position="82"/>
    </location>
</feature>
<feature type="region of interest" description="Disordered" evidence="1">
    <location>
        <begin position="65"/>
        <end position="88"/>
    </location>
</feature>
<name>H6RTG1_BLASD</name>
<accession>H6RTG1</accession>
<dbReference type="InterPro" id="IPR012551">
    <property type="entry name" value="DUF1707_SHOCT-like"/>
</dbReference>
<dbReference type="STRING" id="1146883.BLASA_0867"/>